<gene>
    <name evidence="1" type="ORF">AAH949_07160</name>
</gene>
<sequence length="400" mass="45762">MKKIILLLLSLNLLFAQNQKLSPIEPAKDFYPKLSTQNCDSGCLFDLLESKLYLSFLSEFNQQNADNLLNNIYIKLLNSITDFDKILQKQALIKLAIIVPEKTIKSYSNTIINASISYLLKQRAQIKVKVFRIGTEEEANIQNALDEIESQNYQYAIAGFTLKGVNYLNSHLKNIKVFIPTVHKNNTQISHPNIYFGSIDYDAQIAALLKLSNDNIAVFSDNSALSNHLNEKISTQIQNPIRFYKIDGAKLDFKQLFQSNGDLNNASIFLNTPLVKTALISSQLRVNEISPYILLSTQINYNPTFLSITQTNDRKNFIIANSIFNEDQGLAYINSIFGQDINYNWVAYATSVGLDYFYTSFISQDSERIFDEKMQDSQLIYDIKFMRGLGYSFEEFKEFK</sequence>
<dbReference type="EMBL" id="CP155620">
    <property type="protein sequence ID" value="XBJ28862.1"/>
    <property type="molecule type" value="Genomic_DNA"/>
</dbReference>
<evidence type="ECO:0008006" key="2">
    <source>
        <dbReference type="Google" id="ProtNLM"/>
    </source>
</evidence>
<proteinExistence type="predicted"/>
<reference evidence="1" key="1">
    <citation type="submission" date="2024-05" db="EMBL/GenBank/DDBJ databases">
        <title>Campylobacter coli isolated from environmental waters in Slovenia.</title>
        <authorList>
            <person name="Zautner A.E."/>
            <person name="Bunk B."/>
            <person name="Riedel T."/>
            <person name="Sproeer C."/>
        </authorList>
    </citation>
    <scope>NUCLEOTIDE SEQUENCE</scope>
    <source>
        <strain evidence="1">CCS1377</strain>
    </source>
</reference>
<protein>
    <recommendedName>
        <fullName evidence="2">Periplasmic protein</fullName>
    </recommendedName>
</protein>
<name>A0AAU7E851_9BACT</name>
<evidence type="ECO:0000313" key="1">
    <source>
        <dbReference type="EMBL" id="XBJ28862.1"/>
    </source>
</evidence>
<accession>A0AAU7E851</accession>
<dbReference type="RefSeq" id="WP_348518345.1">
    <property type="nucleotide sequence ID" value="NZ_CP155620.1"/>
</dbReference>
<organism evidence="1">
    <name type="scientific">Campylobacter sp. CCS1377</name>
    <dbReference type="NCBI Taxonomy" id="3158229"/>
    <lineage>
        <taxon>Bacteria</taxon>
        <taxon>Pseudomonadati</taxon>
        <taxon>Campylobacterota</taxon>
        <taxon>Epsilonproteobacteria</taxon>
        <taxon>Campylobacterales</taxon>
        <taxon>Campylobacteraceae</taxon>
        <taxon>Campylobacter</taxon>
    </lineage>
</organism>
<dbReference type="AlphaFoldDB" id="A0AAU7E851"/>